<dbReference type="Pfam" id="PF07744">
    <property type="entry name" value="SPOC"/>
    <property type="match status" value="1"/>
</dbReference>
<dbReference type="PROSITE" id="PS50917">
    <property type="entry name" value="SPOC"/>
    <property type="match status" value="1"/>
</dbReference>
<evidence type="ECO:0000259" key="7">
    <source>
        <dbReference type="PROSITE" id="PS50917"/>
    </source>
</evidence>
<dbReference type="InterPro" id="IPR012921">
    <property type="entry name" value="SPOC_C"/>
</dbReference>
<dbReference type="EMBL" id="AMQN01001240">
    <property type="status" value="NOT_ANNOTATED_CDS"/>
    <property type="molecule type" value="Genomic_DNA"/>
</dbReference>
<evidence type="ECO:0000256" key="4">
    <source>
        <dbReference type="ARBA" id="ARBA00023054"/>
    </source>
</evidence>
<gene>
    <name evidence="8" type="ORF">CAPTEDRAFT_137272</name>
</gene>
<comment type="subcellular location">
    <subcellularLocation>
        <location evidence="1">Nucleus</location>
    </subcellularLocation>
</comment>
<evidence type="ECO:0000313" key="10">
    <source>
        <dbReference type="Proteomes" id="UP000014760"/>
    </source>
</evidence>
<dbReference type="GO" id="GO:0003723">
    <property type="term" value="F:RNA binding"/>
    <property type="evidence" value="ECO:0007669"/>
    <property type="project" value="UniProtKB-KW"/>
</dbReference>
<dbReference type="OMA" id="ACEFAND"/>
<keyword evidence="2" id="KW-0694">RNA-binding</keyword>
<keyword evidence="4" id="KW-0175">Coiled coil</keyword>
<keyword evidence="3" id="KW-0805">Transcription regulation</keyword>
<feature type="domain" description="SPOC" evidence="7">
    <location>
        <begin position="1"/>
        <end position="165"/>
    </location>
</feature>
<dbReference type="SUPFAM" id="SSF100939">
    <property type="entry name" value="SPOC domain-like"/>
    <property type="match status" value="1"/>
</dbReference>
<accession>R7UQA4</accession>
<keyword evidence="6" id="KW-0539">Nucleus</keyword>
<dbReference type="OrthoDB" id="6407164at2759"/>
<reference evidence="8 10" key="2">
    <citation type="journal article" date="2013" name="Nature">
        <title>Insights into bilaterian evolution from three spiralian genomes.</title>
        <authorList>
            <person name="Simakov O."/>
            <person name="Marletaz F."/>
            <person name="Cho S.J."/>
            <person name="Edsinger-Gonzales E."/>
            <person name="Havlak P."/>
            <person name="Hellsten U."/>
            <person name="Kuo D.H."/>
            <person name="Larsson T."/>
            <person name="Lv J."/>
            <person name="Arendt D."/>
            <person name="Savage R."/>
            <person name="Osoegawa K."/>
            <person name="de Jong P."/>
            <person name="Grimwood J."/>
            <person name="Chapman J.A."/>
            <person name="Shapiro H."/>
            <person name="Aerts A."/>
            <person name="Otillar R.P."/>
            <person name="Terry A.Y."/>
            <person name="Boore J.L."/>
            <person name="Grigoriev I.V."/>
            <person name="Lindberg D.R."/>
            <person name="Seaver E.C."/>
            <person name="Weisblat D.A."/>
            <person name="Putnam N.H."/>
            <person name="Rokhsar D.S."/>
        </authorList>
    </citation>
    <scope>NUCLEOTIDE SEQUENCE</scope>
    <source>
        <strain evidence="8 10">I ESC-2004</strain>
    </source>
</reference>
<name>R7UQA4_CAPTE</name>
<evidence type="ECO:0000256" key="5">
    <source>
        <dbReference type="ARBA" id="ARBA00023163"/>
    </source>
</evidence>
<dbReference type="GO" id="GO:0005634">
    <property type="term" value="C:nucleus"/>
    <property type="evidence" value="ECO:0007669"/>
    <property type="project" value="UniProtKB-SubCell"/>
</dbReference>
<sequence length="166" mass="18181">QRYPVMWQGELVLKNDCSAVQMHFVSGSKMLVGQSLPQGTLEGNIGPLRIAQRMRLETAQLEGVAKRMMNEQEFSMLLALPCGHDHMDIIQQSSCLRHGFISYLQQKQAAGIVNVPVPGSTQPGYVVHIFPPCAFSSDNLSEAAPDLLHSVSEMAYLLVIIATVSS</sequence>
<dbReference type="CDD" id="cd21543">
    <property type="entry name" value="SPOC_SHARP"/>
    <property type="match status" value="1"/>
</dbReference>
<dbReference type="FunFam" id="2.40.290.10:FF:000002">
    <property type="entry name" value="Spen family transcriptional repressor"/>
    <property type="match status" value="1"/>
</dbReference>
<dbReference type="EnsemblMetazoa" id="CapteT137272">
    <property type="protein sequence ID" value="CapteP137272"/>
    <property type="gene ID" value="CapteG137272"/>
</dbReference>
<keyword evidence="5" id="KW-0804">Transcription</keyword>
<proteinExistence type="predicted"/>
<evidence type="ECO:0000313" key="8">
    <source>
        <dbReference type="EMBL" id="ELU06102.1"/>
    </source>
</evidence>
<dbReference type="STRING" id="283909.R7UQA4"/>
<evidence type="ECO:0000256" key="2">
    <source>
        <dbReference type="ARBA" id="ARBA00022884"/>
    </source>
</evidence>
<dbReference type="InterPro" id="IPR010912">
    <property type="entry name" value="SPOC_met"/>
</dbReference>
<evidence type="ECO:0000256" key="1">
    <source>
        <dbReference type="ARBA" id="ARBA00004123"/>
    </source>
</evidence>
<dbReference type="InterPro" id="IPR016194">
    <property type="entry name" value="SPOC-like_C_dom_sf"/>
</dbReference>
<organism evidence="8">
    <name type="scientific">Capitella teleta</name>
    <name type="common">Polychaete worm</name>
    <dbReference type="NCBI Taxonomy" id="283909"/>
    <lineage>
        <taxon>Eukaryota</taxon>
        <taxon>Metazoa</taxon>
        <taxon>Spiralia</taxon>
        <taxon>Lophotrochozoa</taxon>
        <taxon>Annelida</taxon>
        <taxon>Polychaeta</taxon>
        <taxon>Sedentaria</taxon>
        <taxon>Scolecida</taxon>
        <taxon>Capitellidae</taxon>
        <taxon>Capitella</taxon>
    </lineage>
</organism>
<dbReference type="Proteomes" id="UP000014760">
    <property type="component" value="Unassembled WGS sequence"/>
</dbReference>
<protein>
    <recommendedName>
        <fullName evidence="7">SPOC domain-containing protein</fullName>
    </recommendedName>
</protein>
<evidence type="ECO:0000313" key="9">
    <source>
        <dbReference type="EnsemblMetazoa" id="CapteP137272"/>
    </source>
</evidence>
<dbReference type="EMBL" id="KB300949">
    <property type="protein sequence ID" value="ELU06102.1"/>
    <property type="molecule type" value="Genomic_DNA"/>
</dbReference>
<reference evidence="10" key="1">
    <citation type="submission" date="2012-12" db="EMBL/GenBank/DDBJ databases">
        <authorList>
            <person name="Hellsten U."/>
            <person name="Grimwood J."/>
            <person name="Chapman J.A."/>
            <person name="Shapiro H."/>
            <person name="Aerts A."/>
            <person name="Otillar R.P."/>
            <person name="Terry A.Y."/>
            <person name="Boore J.L."/>
            <person name="Simakov O."/>
            <person name="Marletaz F."/>
            <person name="Cho S.-J."/>
            <person name="Edsinger-Gonzales E."/>
            <person name="Havlak P."/>
            <person name="Kuo D.-H."/>
            <person name="Larsson T."/>
            <person name="Lv J."/>
            <person name="Arendt D."/>
            <person name="Savage R."/>
            <person name="Osoegawa K."/>
            <person name="de Jong P."/>
            <person name="Lindberg D.R."/>
            <person name="Seaver E.C."/>
            <person name="Weisblat D.A."/>
            <person name="Putnam N.H."/>
            <person name="Grigoriev I.V."/>
            <person name="Rokhsar D.S."/>
        </authorList>
    </citation>
    <scope>NUCLEOTIDE SEQUENCE</scope>
    <source>
        <strain evidence="10">I ESC-2004</strain>
    </source>
</reference>
<feature type="non-terminal residue" evidence="8">
    <location>
        <position position="1"/>
    </location>
</feature>
<evidence type="ECO:0000256" key="3">
    <source>
        <dbReference type="ARBA" id="ARBA00023015"/>
    </source>
</evidence>
<evidence type="ECO:0000256" key="6">
    <source>
        <dbReference type="ARBA" id="ARBA00023242"/>
    </source>
</evidence>
<dbReference type="HOGENOM" id="CLU_057047_1_1_1"/>
<keyword evidence="10" id="KW-1185">Reference proteome</keyword>
<reference evidence="9" key="3">
    <citation type="submission" date="2015-06" db="UniProtKB">
        <authorList>
            <consortium name="EnsemblMetazoa"/>
        </authorList>
    </citation>
    <scope>IDENTIFICATION</scope>
</reference>
<dbReference type="Gene3D" id="2.40.290.10">
    <property type="match status" value="1"/>
</dbReference>
<dbReference type="AlphaFoldDB" id="R7UQA4"/>